<dbReference type="AlphaFoldDB" id="A0A2P2QNZ3"/>
<name>A0A2P2QNZ3_RHIMU</name>
<protein>
    <submittedName>
        <fullName evidence="1">Uncharacterized protein</fullName>
    </submittedName>
</protein>
<accession>A0A2P2QNZ3</accession>
<dbReference type="EMBL" id="GGEC01088229">
    <property type="protein sequence ID" value="MBX68713.1"/>
    <property type="molecule type" value="Transcribed_RNA"/>
</dbReference>
<proteinExistence type="predicted"/>
<organism evidence="1">
    <name type="scientific">Rhizophora mucronata</name>
    <name type="common">Asiatic mangrove</name>
    <dbReference type="NCBI Taxonomy" id="61149"/>
    <lineage>
        <taxon>Eukaryota</taxon>
        <taxon>Viridiplantae</taxon>
        <taxon>Streptophyta</taxon>
        <taxon>Embryophyta</taxon>
        <taxon>Tracheophyta</taxon>
        <taxon>Spermatophyta</taxon>
        <taxon>Magnoliopsida</taxon>
        <taxon>eudicotyledons</taxon>
        <taxon>Gunneridae</taxon>
        <taxon>Pentapetalae</taxon>
        <taxon>rosids</taxon>
        <taxon>fabids</taxon>
        <taxon>Malpighiales</taxon>
        <taxon>Rhizophoraceae</taxon>
        <taxon>Rhizophora</taxon>
    </lineage>
</organism>
<evidence type="ECO:0000313" key="1">
    <source>
        <dbReference type="EMBL" id="MBX68713.1"/>
    </source>
</evidence>
<sequence length="101" mass="12005">MSYKLKVFMFSDTSYPMCSKTTADLVPRKANFLFLQDQQSAHYLNSAMFIQKRQKLPPKKIFHTLPMKISYRLLFSSLRLTFSKKIIVRCFLVLVYYGRHL</sequence>
<reference evidence="1" key="1">
    <citation type="submission" date="2018-02" db="EMBL/GenBank/DDBJ databases">
        <title>Rhizophora mucronata_Transcriptome.</title>
        <authorList>
            <person name="Meera S.P."/>
            <person name="Sreeshan A."/>
            <person name="Augustine A."/>
        </authorList>
    </citation>
    <scope>NUCLEOTIDE SEQUENCE</scope>
    <source>
        <tissue evidence="1">Leaf</tissue>
    </source>
</reference>